<dbReference type="GO" id="GO:0070006">
    <property type="term" value="F:metalloaminopeptidase activity"/>
    <property type="evidence" value="ECO:0007669"/>
    <property type="project" value="InterPro"/>
</dbReference>
<proteinExistence type="inferred from homology"/>
<reference evidence="7 8" key="1">
    <citation type="submission" date="2017-02" db="EMBL/GenBank/DDBJ databases">
        <authorList>
            <person name="Peterson S.W."/>
        </authorList>
    </citation>
    <scope>NUCLEOTIDE SEQUENCE [LARGE SCALE GENOMIC DNA]</scope>
    <source>
        <strain evidence="7 8">S285</strain>
    </source>
</reference>
<dbReference type="PROSITE" id="PS00631">
    <property type="entry name" value="CYTOSOL_AP"/>
    <property type="match status" value="1"/>
</dbReference>
<sequence>MADAAHFAENEESAIPIDCVDKESFAQYLEGLPPPMRAYVGAAGFEPKPGALLLPPSPEGALARVLFGVESPGARRLDPFLAGKLTALPPGVYAFERAPRDPDAAALAFLLSSYQFLRYRAKPAAAPRLRAPKGVDALRLERIAAAVAMGRDLINTPANDMGPQALTDAALAIAERQGVAPRVVIGDDLLRENLPLIHAVGRAAAEAPRLVEFSCGPADGLKVTLVGKGVCYDTGGLDIKPSSAMALMKKDMGGSAVALSLAEMLLSVDLPLRLRVILPIVENSVSAASFRTGDVYKSRKGLSVEIGNTDAEGRLILADALALASEDEPDLLFDFATLTGAARVALGPELPPFYTRSDALAEEIARFGASANDPVWRLPLWEAYQSGLDSKIADVSSTTSHGFAGSITAALFLSRFVADPQRWAHFDVYCWNPSTKPGRPEGGEIQAARLLYDLIEARVATRSATR</sequence>
<dbReference type="PANTHER" id="PTHR11963:SF20">
    <property type="entry name" value="PEPTIDASE B"/>
    <property type="match status" value="1"/>
</dbReference>
<comment type="similarity">
    <text evidence="1">Belongs to the peptidase M17 family.</text>
</comment>
<dbReference type="RefSeq" id="WP_085770035.1">
    <property type="nucleotide sequence ID" value="NZ_AP027149.1"/>
</dbReference>
<evidence type="ECO:0000256" key="2">
    <source>
        <dbReference type="ARBA" id="ARBA00022438"/>
    </source>
</evidence>
<dbReference type="InterPro" id="IPR043472">
    <property type="entry name" value="Macro_dom-like"/>
</dbReference>
<evidence type="ECO:0000313" key="7">
    <source>
        <dbReference type="EMBL" id="ARN79980.1"/>
    </source>
</evidence>
<protein>
    <submittedName>
        <fullName evidence="7">Leucyl aminopeptidase</fullName>
    </submittedName>
</protein>
<dbReference type="GO" id="GO:0006508">
    <property type="term" value="P:proteolysis"/>
    <property type="evidence" value="ECO:0007669"/>
    <property type="project" value="UniProtKB-KW"/>
</dbReference>
<organism evidence="7 8">
    <name type="scientific">Methylocystis bryophila</name>
    <dbReference type="NCBI Taxonomy" id="655015"/>
    <lineage>
        <taxon>Bacteria</taxon>
        <taxon>Pseudomonadati</taxon>
        <taxon>Pseudomonadota</taxon>
        <taxon>Alphaproteobacteria</taxon>
        <taxon>Hyphomicrobiales</taxon>
        <taxon>Methylocystaceae</taxon>
        <taxon>Methylocystis</taxon>
    </lineage>
</organism>
<dbReference type="EMBL" id="CP019948">
    <property type="protein sequence ID" value="ARN79980.1"/>
    <property type="molecule type" value="Genomic_DNA"/>
</dbReference>
<keyword evidence="3" id="KW-0645">Protease</keyword>
<accession>A0A1W6MQU5</accession>
<keyword evidence="8" id="KW-1185">Reference proteome</keyword>
<name>A0A1W6MQU5_9HYPH</name>
<evidence type="ECO:0000256" key="1">
    <source>
        <dbReference type="ARBA" id="ARBA00009528"/>
    </source>
</evidence>
<dbReference type="Pfam" id="PF21337">
    <property type="entry name" value="Peptidase_M17_N_1"/>
    <property type="match status" value="1"/>
</dbReference>
<dbReference type="Gene3D" id="3.40.220.10">
    <property type="entry name" value="Leucine Aminopeptidase, subunit E, domain 1"/>
    <property type="match status" value="1"/>
</dbReference>
<feature type="domain" description="Cytosol aminopeptidase" evidence="6">
    <location>
        <begin position="308"/>
        <end position="315"/>
    </location>
</feature>
<dbReference type="InterPro" id="IPR048816">
    <property type="entry name" value="Peptidase_M17_N_1"/>
</dbReference>
<gene>
    <name evidence="7" type="ORF">B1812_01570</name>
</gene>
<dbReference type="STRING" id="655015.B1812_01570"/>
<dbReference type="Gene3D" id="3.40.630.10">
    <property type="entry name" value="Zn peptidases"/>
    <property type="match status" value="1"/>
</dbReference>
<dbReference type="Pfam" id="PF00883">
    <property type="entry name" value="Peptidase_M17"/>
    <property type="match status" value="1"/>
</dbReference>
<evidence type="ECO:0000313" key="8">
    <source>
        <dbReference type="Proteomes" id="UP000193978"/>
    </source>
</evidence>
<keyword evidence="5" id="KW-0464">Manganese</keyword>
<evidence type="ECO:0000256" key="3">
    <source>
        <dbReference type="ARBA" id="ARBA00022670"/>
    </source>
</evidence>
<dbReference type="AlphaFoldDB" id="A0A1W6MQU5"/>
<evidence type="ECO:0000259" key="6">
    <source>
        <dbReference type="PROSITE" id="PS00631"/>
    </source>
</evidence>
<dbReference type="InterPro" id="IPR000819">
    <property type="entry name" value="Peptidase_M17_C"/>
</dbReference>
<dbReference type="CDD" id="cd00433">
    <property type="entry name" value="Peptidase_M17"/>
    <property type="match status" value="1"/>
</dbReference>
<dbReference type="Proteomes" id="UP000193978">
    <property type="component" value="Chromosome"/>
</dbReference>
<dbReference type="GO" id="GO:0005737">
    <property type="term" value="C:cytoplasm"/>
    <property type="evidence" value="ECO:0007669"/>
    <property type="project" value="InterPro"/>
</dbReference>
<dbReference type="KEGG" id="mbry:B1812_01570"/>
<evidence type="ECO:0000256" key="4">
    <source>
        <dbReference type="ARBA" id="ARBA00022801"/>
    </source>
</evidence>
<dbReference type="SUPFAM" id="SSF53187">
    <property type="entry name" value="Zn-dependent exopeptidases"/>
    <property type="match status" value="1"/>
</dbReference>
<dbReference type="GO" id="GO:0030145">
    <property type="term" value="F:manganese ion binding"/>
    <property type="evidence" value="ECO:0007669"/>
    <property type="project" value="InterPro"/>
</dbReference>
<keyword evidence="2 7" id="KW-0031">Aminopeptidase</keyword>
<keyword evidence="4" id="KW-0378">Hydrolase</keyword>
<dbReference type="PRINTS" id="PR00481">
    <property type="entry name" value="LAMNOPPTDASE"/>
</dbReference>
<dbReference type="InterPro" id="IPR011356">
    <property type="entry name" value="Leucine_aapep/pepB"/>
</dbReference>
<dbReference type="PANTHER" id="PTHR11963">
    <property type="entry name" value="LEUCINE AMINOPEPTIDASE-RELATED"/>
    <property type="match status" value="1"/>
</dbReference>
<evidence type="ECO:0000256" key="5">
    <source>
        <dbReference type="ARBA" id="ARBA00023211"/>
    </source>
</evidence>